<evidence type="ECO:0000313" key="2">
    <source>
        <dbReference type="EMBL" id="DAD93194.1"/>
    </source>
</evidence>
<dbReference type="Pfam" id="PF01381">
    <property type="entry name" value="HTH_3"/>
    <property type="match status" value="1"/>
</dbReference>
<dbReference type="SUPFAM" id="SSF47413">
    <property type="entry name" value="lambda repressor-like DNA-binding domains"/>
    <property type="match status" value="1"/>
</dbReference>
<name>A0A8S5NFU8_9CAUD</name>
<evidence type="ECO:0000259" key="1">
    <source>
        <dbReference type="PROSITE" id="PS50943"/>
    </source>
</evidence>
<dbReference type="CDD" id="cd00093">
    <property type="entry name" value="HTH_XRE"/>
    <property type="match status" value="1"/>
</dbReference>
<accession>A0A8S5NFU8</accession>
<dbReference type="PROSITE" id="PS50943">
    <property type="entry name" value="HTH_CROC1"/>
    <property type="match status" value="1"/>
</dbReference>
<dbReference type="Gene3D" id="1.10.260.40">
    <property type="entry name" value="lambda repressor-like DNA-binding domains"/>
    <property type="match status" value="1"/>
</dbReference>
<dbReference type="EMBL" id="BK015155">
    <property type="protein sequence ID" value="DAD93194.1"/>
    <property type="molecule type" value="Genomic_DNA"/>
</dbReference>
<dbReference type="InterPro" id="IPR010982">
    <property type="entry name" value="Lambda_DNA-bd_dom_sf"/>
</dbReference>
<reference evidence="2" key="1">
    <citation type="journal article" date="2021" name="Proc. Natl. Acad. Sci. U.S.A.">
        <title>A Catalog of Tens of Thousands of Viruses from Human Metagenomes Reveals Hidden Associations with Chronic Diseases.</title>
        <authorList>
            <person name="Tisza M.J."/>
            <person name="Buck C.B."/>
        </authorList>
    </citation>
    <scope>NUCLEOTIDE SEQUENCE</scope>
    <source>
        <strain evidence="2">CtUSJ1</strain>
    </source>
</reference>
<dbReference type="SMART" id="SM00530">
    <property type="entry name" value="HTH_XRE"/>
    <property type="match status" value="1"/>
</dbReference>
<proteinExistence type="predicted"/>
<feature type="domain" description="HTH cro/C1-type" evidence="1">
    <location>
        <begin position="6"/>
        <end position="60"/>
    </location>
</feature>
<sequence>MLYNKIEELMRKTGVSAYQISKDTKIPQSAFSRWKKGESNPSLKNIKILSEYFGVPIGYFTEGVEGTPKVKKQDNCIDLKKITDNALICYYGDRELTASQKAKISKVLKAVLDD</sequence>
<dbReference type="GO" id="GO:0003677">
    <property type="term" value="F:DNA binding"/>
    <property type="evidence" value="ECO:0007669"/>
    <property type="project" value="InterPro"/>
</dbReference>
<protein>
    <submittedName>
        <fullName evidence="2">Repressor protein CI</fullName>
    </submittedName>
</protein>
<dbReference type="InterPro" id="IPR001387">
    <property type="entry name" value="Cro/C1-type_HTH"/>
</dbReference>
<organism evidence="2">
    <name type="scientific">Podoviridae sp. ctUSJ1</name>
    <dbReference type="NCBI Taxonomy" id="2826558"/>
    <lineage>
        <taxon>Viruses</taxon>
        <taxon>Duplodnaviria</taxon>
        <taxon>Heunggongvirae</taxon>
        <taxon>Uroviricota</taxon>
        <taxon>Caudoviricetes</taxon>
    </lineage>
</organism>